<dbReference type="Proteomes" id="UP000776276">
    <property type="component" value="Unassembled WGS sequence"/>
</dbReference>
<sequence length="193" mass="20771">MAGGAMARPRALPSQPSAWRTLATAADRERLRGWRDAWGKALAAARASGHGAELAAGGALFNPDAALPGPEPQPGTYRCRVTKLGAQSPGLLDYAAYPPFTCTIAREGDVLSFAKNDGVQRPAGLLLPGDGQRMIFLGTMMLSDERQARDYGTDPERDMIGAFERLGPARWRLVLPYPRWESLLDVIELVPAG</sequence>
<dbReference type="EMBL" id="JAHKRT010000004">
    <property type="protein sequence ID" value="MBU3078032.1"/>
    <property type="molecule type" value="Genomic_DNA"/>
</dbReference>
<name>A0ABS6BI98_9SPHN</name>
<reference evidence="1 2" key="1">
    <citation type="submission" date="2021-06" db="EMBL/GenBank/DDBJ databases">
        <title>Sphingomonas sp. XMGL2, whole genome shotgun sequencing project.</title>
        <authorList>
            <person name="Zhao G."/>
            <person name="Shen L."/>
        </authorList>
    </citation>
    <scope>NUCLEOTIDE SEQUENCE [LARGE SCALE GENOMIC DNA]</scope>
    <source>
        <strain evidence="1 2">XMGL2</strain>
    </source>
</reference>
<comment type="caution">
    <text evidence="1">The sequence shown here is derived from an EMBL/GenBank/DDBJ whole genome shotgun (WGS) entry which is preliminary data.</text>
</comment>
<keyword evidence="2" id="KW-1185">Reference proteome</keyword>
<proteinExistence type="predicted"/>
<organism evidence="1 2">
    <name type="scientific">Sphingomonas quercus</name>
    <dbReference type="NCBI Taxonomy" id="2842451"/>
    <lineage>
        <taxon>Bacteria</taxon>
        <taxon>Pseudomonadati</taxon>
        <taxon>Pseudomonadota</taxon>
        <taxon>Alphaproteobacteria</taxon>
        <taxon>Sphingomonadales</taxon>
        <taxon>Sphingomonadaceae</taxon>
        <taxon>Sphingomonas</taxon>
    </lineage>
</organism>
<gene>
    <name evidence="1" type="ORF">KOF26_09155</name>
</gene>
<evidence type="ECO:0000313" key="2">
    <source>
        <dbReference type="Proteomes" id="UP000776276"/>
    </source>
</evidence>
<protein>
    <submittedName>
        <fullName evidence="1">DUF4893 domain-containing protein</fullName>
    </submittedName>
</protein>
<dbReference type="InterPro" id="IPR032609">
    <property type="entry name" value="DUF4893"/>
</dbReference>
<accession>A0ABS6BI98</accession>
<dbReference type="Pfam" id="PF16233">
    <property type="entry name" value="DUF4893"/>
    <property type="match status" value="1"/>
</dbReference>
<evidence type="ECO:0000313" key="1">
    <source>
        <dbReference type="EMBL" id="MBU3078032.1"/>
    </source>
</evidence>